<evidence type="ECO:0000313" key="2">
    <source>
        <dbReference type="EMBL" id="WCG21899.1"/>
    </source>
</evidence>
<keyword evidence="1" id="KW-1133">Transmembrane helix</keyword>
<dbReference type="AlphaFoldDB" id="A0AAE9XMC1"/>
<evidence type="ECO:0000313" key="3">
    <source>
        <dbReference type="Proteomes" id="UP001179600"/>
    </source>
</evidence>
<reference evidence="2" key="1">
    <citation type="submission" date="2023-01" db="EMBL/GenBank/DDBJ databases">
        <title>Oxazolidinone resistance genes in florfenicol resistant enterococci from beef cattle and veal calves at slaughter.</title>
        <authorList>
            <person name="Biggel M."/>
        </authorList>
    </citation>
    <scope>NUCLEOTIDE SEQUENCE</scope>
    <source>
        <strain evidence="2">K204-1</strain>
    </source>
</reference>
<feature type="transmembrane region" description="Helical" evidence="1">
    <location>
        <begin position="120"/>
        <end position="139"/>
    </location>
</feature>
<feature type="transmembrane region" description="Helical" evidence="1">
    <location>
        <begin position="12"/>
        <end position="38"/>
    </location>
</feature>
<proteinExistence type="predicted"/>
<name>A0AAE9XMC1_9ENTE</name>
<accession>A0AAE9XMC1</accession>
<feature type="transmembrane region" description="Helical" evidence="1">
    <location>
        <begin position="95"/>
        <end position="114"/>
    </location>
</feature>
<organism evidence="2 3">
    <name type="scientific">Vagococcus lutrae</name>
    <dbReference type="NCBI Taxonomy" id="81947"/>
    <lineage>
        <taxon>Bacteria</taxon>
        <taxon>Bacillati</taxon>
        <taxon>Bacillota</taxon>
        <taxon>Bacilli</taxon>
        <taxon>Lactobacillales</taxon>
        <taxon>Enterococcaceae</taxon>
        <taxon>Vagococcus</taxon>
    </lineage>
</organism>
<dbReference type="GeneID" id="72384737"/>
<feature type="transmembrane region" description="Helical" evidence="1">
    <location>
        <begin position="58"/>
        <end position="83"/>
    </location>
</feature>
<sequence>MKLNSRRIKRSLVHMLFTLVLIALFLFILKKVIDVFIFRISNESVLLEILQIDFRELASVGLFLMVLLFGLFIIFVIIMNLIARFTSIPKSETERMILFFEKLIVALFPTLLLAGSLNAASFTTITSMISFFAIFSFVFKSHLWEHKKPE</sequence>
<dbReference type="Proteomes" id="UP001179600">
    <property type="component" value="Chromosome"/>
</dbReference>
<gene>
    <name evidence="2" type="ORF">PML95_05680</name>
</gene>
<dbReference type="RefSeq" id="WP_023605461.1">
    <property type="nucleotide sequence ID" value="NZ_BKBT01000002.1"/>
</dbReference>
<keyword evidence="1" id="KW-0812">Transmembrane</keyword>
<dbReference type="EMBL" id="CP116507">
    <property type="protein sequence ID" value="WCG21899.1"/>
    <property type="molecule type" value="Genomic_DNA"/>
</dbReference>
<keyword evidence="1" id="KW-0472">Membrane</keyword>
<evidence type="ECO:0000256" key="1">
    <source>
        <dbReference type="SAM" id="Phobius"/>
    </source>
</evidence>
<protein>
    <submittedName>
        <fullName evidence="2">Uncharacterized protein</fullName>
    </submittedName>
</protein>